<dbReference type="Gene3D" id="1.10.238.20">
    <property type="entry name" value="Pheromone/general odorant binding protein domain"/>
    <property type="match status" value="1"/>
</dbReference>
<dbReference type="InterPro" id="IPR036728">
    <property type="entry name" value="PBP_GOBP_sf"/>
</dbReference>
<accession>A0A3Q9N9J6</accession>
<keyword evidence="3" id="KW-1015">Disulfide bond</keyword>
<dbReference type="PRINTS" id="PR00484">
    <property type="entry name" value="PBPGOBP"/>
</dbReference>
<comment type="similarity">
    <text evidence="1">Belongs to the PBP/GOBP family.</text>
</comment>
<keyword evidence="4" id="KW-0732">Signal</keyword>
<dbReference type="GO" id="GO:0005549">
    <property type="term" value="F:odorant binding"/>
    <property type="evidence" value="ECO:0007669"/>
    <property type="project" value="InterPro"/>
</dbReference>
<dbReference type="InterPro" id="IPR006072">
    <property type="entry name" value="Odorant/phero-bd_Lep"/>
</dbReference>
<dbReference type="CDD" id="cd23992">
    <property type="entry name" value="PBP_GOBP"/>
    <property type="match status" value="1"/>
</dbReference>
<organism evidence="5">
    <name type="scientific">Dioryctria abietella</name>
    <name type="common">Spruce coneworm moth</name>
    <name type="synonym">Tinea abietella</name>
    <dbReference type="NCBI Taxonomy" id="305662"/>
    <lineage>
        <taxon>Eukaryota</taxon>
        <taxon>Metazoa</taxon>
        <taxon>Ecdysozoa</taxon>
        <taxon>Arthropoda</taxon>
        <taxon>Hexapoda</taxon>
        <taxon>Insecta</taxon>
        <taxon>Pterygota</taxon>
        <taxon>Neoptera</taxon>
        <taxon>Endopterygota</taxon>
        <taxon>Lepidoptera</taxon>
        <taxon>Glossata</taxon>
        <taxon>Ditrysia</taxon>
        <taxon>Pyraloidea</taxon>
        <taxon>Pyralidae</taxon>
        <taxon>Phycitinae</taxon>
        <taxon>Dioryctria</taxon>
    </lineage>
</organism>
<sequence length="162" mass="18158">MSHVASFVLVVLVAGVSRTEASQEAMRQITSGFLKTLDQCKQELGLSDIVSDLYHYWKEEYDLLSRDTGCAILCMSRKLEMVDGEGRLHHGNAKEFALKHGAADEVAGKLVTLLHECEKQSDSIEDDCMRILEIAKCFRTDVRKLDWAPKVDVIISEVLSDI</sequence>
<dbReference type="PIRSF" id="PIRSF015604">
    <property type="entry name" value="Odorant/phero_bd"/>
    <property type="match status" value="1"/>
</dbReference>
<evidence type="ECO:0000256" key="3">
    <source>
        <dbReference type="PIRSR" id="PIRSR015604-1"/>
    </source>
</evidence>
<dbReference type="SMR" id="A0A3Q9N9J6"/>
<dbReference type="EMBL" id="MH050636">
    <property type="protein sequence ID" value="AZT78912.2"/>
    <property type="molecule type" value="mRNA"/>
</dbReference>
<evidence type="ECO:0000256" key="4">
    <source>
        <dbReference type="SAM" id="SignalP"/>
    </source>
</evidence>
<dbReference type="SUPFAM" id="SSF47565">
    <property type="entry name" value="Insect pheromone/odorant-binding proteins"/>
    <property type="match status" value="1"/>
</dbReference>
<dbReference type="Pfam" id="PF01395">
    <property type="entry name" value="PBP_GOBP"/>
    <property type="match status" value="1"/>
</dbReference>
<evidence type="ECO:0000256" key="2">
    <source>
        <dbReference type="ARBA" id="ARBA00022448"/>
    </source>
</evidence>
<feature type="chain" id="PRO_5026774456" evidence="4">
    <location>
        <begin position="22"/>
        <end position="162"/>
    </location>
</feature>
<dbReference type="InterPro" id="IPR006170">
    <property type="entry name" value="PBP/GOBP"/>
</dbReference>
<evidence type="ECO:0000313" key="5">
    <source>
        <dbReference type="EMBL" id="AZT78912.2"/>
    </source>
</evidence>
<dbReference type="AlphaFoldDB" id="A0A3Q9N9J6"/>
<proteinExistence type="evidence at transcript level"/>
<evidence type="ECO:0000256" key="1">
    <source>
        <dbReference type="ARBA" id="ARBA00008098"/>
    </source>
</evidence>
<reference evidence="5" key="1">
    <citation type="submission" date="2018-03" db="EMBL/GenBank/DDBJ databases">
        <authorList>
            <person name="Xing Y."/>
        </authorList>
    </citation>
    <scope>NUCLEOTIDE SEQUENCE</scope>
    <source>
        <tissue evidence="5">Antenna</tissue>
    </source>
</reference>
<feature type="disulfide bond" evidence="3">
    <location>
        <begin position="40"/>
        <end position="74"/>
    </location>
</feature>
<keyword evidence="2" id="KW-0813">Transport</keyword>
<feature type="signal peptide" evidence="4">
    <location>
        <begin position="1"/>
        <end position="21"/>
    </location>
</feature>
<feature type="disulfide bond" evidence="3">
    <location>
        <begin position="117"/>
        <end position="137"/>
    </location>
</feature>
<protein>
    <submittedName>
        <fullName evidence="5">Odorant-binding protein</fullName>
    </submittedName>
</protein>
<feature type="disulfide bond" evidence="3">
    <location>
        <begin position="70"/>
        <end position="128"/>
    </location>
</feature>
<dbReference type="SMART" id="SM00708">
    <property type="entry name" value="PhBP"/>
    <property type="match status" value="1"/>
</dbReference>
<name>A0A3Q9N9J6_DIOAB</name>